<gene>
    <name evidence="12" type="ORF">GGR05_004478</name>
</gene>
<keyword evidence="7 9" id="KW-0186">Copper</keyword>
<evidence type="ECO:0000256" key="8">
    <source>
        <dbReference type="NCBIfam" id="TIGR02375"/>
    </source>
</evidence>
<dbReference type="PRINTS" id="PR00156">
    <property type="entry name" value="COPPERBLUE"/>
</dbReference>
<feature type="binding site" evidence="9">
    <location>
        <position position="59"/>
    </location>
    <ligand>
        <name>Cu cation</name>
        <dbReference type="ChEBI" id="CHEBI:23378"/>
    </ligand>
</feature>
<dbReference type="GO" id="GO:0005507">
    <property type="term" value="F:copper ion binding"/>
    <property type="evidence" value="ECO:0007669"/>
    <property type="project" value="UniProtKB-UniRule"/>
</dbReference>
<comment type="cofactor">
    <cofactor evidence="9">
        <name>Cu cation</name>
        <dbReference type="ChEBI" id="CHEBI:23378"/>
    </cofactor>
    <text evidence="9">Binds 1 copper ion per subunit.</text>
</comment>
<dbReference type="SUPFAM" id="SSF49503">
    <property type="entry name" value="Cupredoxins"/>
    <property type="match status" value="1"/>
</dbReference>
<reference evidence="12 13" key="1">
    <citation type="submission" date="2020-08" db="EMBL/GenBank/DDBJ databases">
        <title>Genomic Encyclopedia of Type Strains, Phase IV (KMG-IV): sequencing the most valuable type-strain genomes for metagenomic binning, comparative biology and taxonomic classification.</title>
        <authorList>
            <person name="Goeker M."/>
        </authorList>
    </citation>
    <scope>NUCLEOTIDE SEQUENCE [LARGE SCALE GENOMIC DNA]</scope>
    <source>
        <strain evidence="12 13">DSM 25024</strain>
    </source>
</reference>
<feature type="chain" id="PRO_5031116639" description="Pseudoazurin" evidence="10">
    <location>
        <begin position="20"/>
        <end position="142"/>
    </location>
</feature>
<dbReference type="CDD" id="cd04218">
    <property type="entry name" value="Pseudoazurin"/>
    <property type="match status" value="1"/>
</dbReference>
<dbReference type="GO" id="GO:0009055">
    <property type="term" value="F:electron transfer activity"/>
    <property type="evidence" value="ECO:0007669"/>
    <property type="project" value="InterPro"/>
</dbReference>
<evidence type="ECO:0000256" key="2">
    <source>
        <dbReference type="ARBA" id="ARBA00016984"/>
    </source>
</evidence>
<dbReference type="InterPro" id="IPR000923">
    <property type="entry name" value="BlueCu_1"/>
</dbReference>
<keyword evidence="3" id="KW-0813">Transport</keyword>
<feature type="binding site" evidence="9">
    <location>
        <position position="105"/>
    </location>
    <ligand>
        <name>Cu cation</name>
        <dbReference type="ChEBI" id="CHEBI:23378"/>
    </ligand>
</feature>
<evidence type="ECO:0000256" key="3">
    <source>
        <dbReference type="ARBA" id="ARBA00022448"/>
    </source>
</evidence>
<dbReference type="GO" id="GO:0042597">
    <property type="term" value="C:periplasmic space"/>
    <property type="evidence" value="ECO:0007669"/>
    <property type="project" value="UniProtKB-SubCell"/>
</dbReference>
<proteinExistence type="predicted"/>
<dbReference type="NCBIfam" id="TIGR02375">
    <property type="entry name" value="pseudoazurin"/>
    <property type="match status" value="1"/>
</dbReference>
<sequence>MKLTVLAALILLAPTAAHAAEIEVQMLNAGAKGAMVFEPDYIEAKPGDVIVFKPTSKGHDVESIKGMLPEGVDPFKSAFNEEYRLTVSKEGLYGVKCTPHYGMGMVALIKVGEPVNQPEAIAVKHPGKAKMVFQELLAKSGS</sequence>
<protein>
    <recommendedName>
        <fullName evidence="2 8">Pseudoazurin</fullName>
    </recommendedName>
</protein>
<comment type="subcellular location">
    <subcellularLocation>
        <location evidence="1">Periplasm</location>
    </subcellularLocation>
</comment>
<keyword evidence="6" id="KW-0249">Electron transport</keyword>
<evidence type="ECO:0000256" key="1">
    <source>
        <dbReference type="ARBA" id="ARBA00004418"/>
    </source>
</evidence>
<keyword evidence="13" id="KW-1185">Reference proteome</keyword>
<evidence type="ECO:0000313" key="13">
    <source>
        <dbReference type="Proteomes" id="UP000531216"/>
    </source>
</evidence>
<feature type="binding site" evidence="9">
    <location>
        <position position="97"/>
    </location>
    <ligand>
        <name>Cu cation</name>
        <dbReference type="ChEBI" id="CHEBI:23378"/>
    </ligand>
</feature>
<dbReference type="RefSeq" id="WP_090966863.1">
    <property type="nucleotide sequence ID" value="NZ_CP181348.1"/>
</dbReference>
<evidence type="ECO:0000259" key="11">
    <source>
        <dbReference type="Pfam" id="PF00127"/>
    </source>
</evidence>
<feature type="domain" description="Blue (type 1) copper" evidence="11">
    <location>
        <begin position="25"/>
        <end position="111"/>
    </location>
</feature>
<evidence type="ECO:0000256" key="7">
    <source>
        <dbReference type="ARBA" id="ARBA00023008"/>
    </source>
</evidence>
<name>A0A7W6C2H0_9HYPH</name>
<evidence type="ECO:0000256" key="10">
    <source>
        <dbReference type="SAM" id="SignalP"/>
    </source>
</evidence>
<evidence type="ECO:0000256" key="6">
    <source>
        <dbReference type="ARBA" id="ARBA00022982"/>
    </source>
</evidence>
<keyword evidence="10" id="KW-0732">Signal</keyword>
<dbReference type="Gene3D" id="2.60.40.420">
    <property type="entry name" value="Cupredoxins - blue copper proteins"/>
    <property type="match status" value="1"/>
</dbReference>
<evidence type="ECO:0000256" key="9">
    <source>
        <dbReference type="PIRSR" id="PIRSR602386-1"/>
    </source>
</evidence>
<evidence type="ECO:0000256" key="5">
    <source>
        <dbReference type="ARBA" id="ARBA00022764"/>
    </source>
</evidence>
<dbReference type="InterPro" id="IPR002386">
    <property type="entry name" value="Amicyanin/Pseudoazurin"/>
</dbReference>
<feature type="binding site" evidence="9">
    <location>
        <position position="100"/>
    </location>
    <ligand>
        <name>Cu cation</name>
        <dbReference type="ChEBI" id="CHEBI:23378"/>
    </ligand>
</feature>
<organism evidence="12 13">
    <name type="scientific">Aureimonas phyllosphaerae</name>
    <dbReference type="NCBI Taxonomy" id="1166078"/>
    <lineage>
        <taxon>Bacteria</taxon>
        <taxon>Pseudomonadati</taxon>
        <taxon>Pseudomonadota</taxon>
        <taxon>Alphaproteobacteria</taxon>
        <taxon>Hyphomicrobiales</taxon>
        <taxon>Aurantimonadaceae</taxon>
        <taxon>Aureimonas</taxon>
    </lineage>
</organism>
<dbReference type="InterPro" id="IPR008972">
    <property type="entry name" value="Cupredoxin"/>
</dbReference>
<dbReference type="InterPro" id="IPR028871">
    <property type="entry name" value="BlueCu_1_BS"/>
</dbReference>
<dbReference type="PROSITE" id="PS00196">
    <property type="entry name" value="COPPER_BLUE"/>
    <property type="match status" value="1"/>
</dbReference>
<evidence type="ECO:0000256" key="4">
    <source>
        <dbReference type="ARBA" id="ARBA00022723"/>
    </source>
</evidence>
<dbReference type="Proteomes" id="UP000531216">
    <property type="component" value="Unassembled WGS sequence"/>
</dbReference>
<keyword evidence="4 9" id="KW-0479">Metal-binding</keyword>
<evidence type="ECO:0000313" key="12">
    <source>
        <dbReference type="EMBL" id="MBB3938306.1"/>
    </source>
</evidence>
<dbReference type="InterPro" id="IPR012745">
    <property type="entry name" value="Pseudoazurin"/>
</dbReference>
<dbReference type="AlphaFoldDB" id="A0A7W6C2H0"/>
<dbReference type="PRINTS" id="PR00155">
    <property type="entry name" value="AMICYANIN"/>
</dbReference>
<dbReference type="Pfam" id="PF00127">
    <property type="entry name" value="Copper-bind"/>
    <property type="match status" value="1"/>
</dbReference>
<dbReference type="EMBL" id="JACIDO010000028">
    <property type="protein sequence ID" value="MBB3938306.1"/>
    <property type="molecule type" value="Genomic_DNA"/>
</dbReference>
<comment type="caution">
    <text evidence="12">The sequence shown here is derived from an EMBL/GenBank/DDBJ whole genome shotgun (WGS) entry which is preliminary data.</text>
</comment>
<accession>A0A7W6C2H0</accession>
<keyword evidence="5" id="KW-0574">Periplasm</keyword>
<dbReference type="InterPro" id="IPR001235">
    <property type="entry name" value="Copper_blue_Plastocyanin"/>
</dbReference>
<dbReference type="OrthoDB" id="7510199at2"/>
<feature type="signal peptide" evidence="10">
    <location>
        <begin position="1"/>
        <end position="19"/>
    </location>
</feature>